<keyword evidence="5" id="KW-0288">FMN</keyword>
<keyword evidence="7" id="KW-0503">Monooxygenase</keyword>
<dbReference type="PROSITE" id="PS00912">
    <property type="entry name" value="DHODEHASE_2"/>
    <property type="match status" value="1"/>
</dbReference>
<evidence type="ECO:0000313" key="12">
    <source>
        <dbReference type="Proteomes" id="UP000648535"/>
    </source>
</evidence>
<dbReference type="EMBL" id="JAFBCG010000001">
    <property type="protein sequence ID" value="MBM7802610.1"/>
    <property type="molecule type" value="Genomic_DNA"/>
</dbReference>
<dbReference type="GO" id="GO:0051213">
    <property type="term" value="F:dioxygenase activity"/>
    <property type="evidence" value="ECO:0007669"/>
    <property type="project" value="UniProtKB-KW"/>
</dbReference>
<protein>
    <recommendedName>
        <fullName evidence="8">Propionate 3-nitronate monooxygenase</fullName>
    </recommendedName>
</protein>
<dbReference type="GO" id="GO:0018580">
    <property type="term" value="F:nitronate monooxygenase activity"/>
    <property type="evidence" value="ECO:0007669"/>
    <property type="project" value="InterPro"/>
</dbReference>
<evidence type="ECO:0000256" key="8">
    <source>
        <dbReference type="ARBA" id="ARBA00031155"/>
    </source>
</evidence>
<dbReference type="Proteomes" id="UP000746584">
    <property type="component" value="Unassembled WGS sequence"/>
</dbReference>
<dbReference type="SUPFAM" id="SSF51412">
    <property type="entry name" value="Inosine monophosphate dehydrogenase (IMPDH)"/>
    <property type="match status" value="1"/>
</dbReference>
<dbReference type="RefSeq" id="WP_175328009.1">
    <property type="nucleotide sequence ID" value="NZ_BMOI01000012.1"/>
</dbReference>
<dbReference type="GO" id="GO:0006207">
    <property type="term" value="P:'de novo' pyrimidine nucleobase biosynthetic process"/>
    <property type="evidence" value="ECO:0007669"/>
    <property type="project" value="InterPro"/>
</dbReference>
<reference evidence="10" key="1">
    <citation type="journal article" date="2014" name="Int. J. Syst. Evol. Microbiol.">
        <title>Complete genome sequence of Corynebacterium casei LMG S-19264T (=DSM 44701T), isolated from a smear-ripened cheese.</title>
        <authorList>
            <consortium name="US DOE Joint Genome Institute (JGI-PGF)"/>
            <person name="Walter F."/>
            <person name="Albersmeier A."/>
            <person name="Kalinowski J."/>
            <person name="Ruckert C."/>
        </authorList>
    </citation>
    <scope>NUCLEOTIDE SEQUENCE</scope>
    <source>
        <strain evidence="10">JCM 1480</strain>
    </source>
</reference>
<dbReference type="CDD" id="cd04730">
    <property type="entry name" value="NPD_like"/>
    <property type="match status" value="1"/>
</dbReference>
<evidence type="ECO:0000256" key="5">
    <source>
        <dbReference type="ARBA" id="ARBA00022643"/>
    </source>
</evidence>
<evidence type="ECO:0000256" key="9">
    <source>
        <dbReference type="ARBA" id="ARBA00049401"/>
    </source>
</evidence>
<keyword evidence="6" id="KW-0560">Oxidoreductase</keyword>
<dbReference type="PANTHER" id="PTHR42747">
    <property type="entry name" value="NITRONATE MONOOXYGENASE-RELATED"/>
    <property type="match status" value="1"/>
</dbReference>
<evidence type="ECO:0000256" key="7">
    <source>
        <dbReference type="ARBA" id="ARBA00023033"/>
    </source>
</evidence>
<accession>A0A7Y6BCE2</accession>
<keyword evidence="13" id="KW-1185">Reference proteome</keyword>
<organism evidence="10 12">
    <name type="scientific">Curtobacterium luteum</name>
    <dbReference type="NCBI Taxonomy" id="33881"/>
    <lineage>
        <taxon>Bacteria</taxon>
        <taxon>Bacillati</taxon>
        <taxon>Actinomycetota</taxon>
        <taxon>Actinomycetes</taxon>
        <taxon>Micrococcales</taxon>
        <taxon>Microbacteriaceae</taxon>
        <taxon>Curtobacterium</taxon>
    </lineage>
</organism>
<dbReference type="InterPro" id="IPR013785">
    <property type="entry name" value="Aldolase_TIM"/>
</dbReference>
<dbReference type="AlphaFoldDB" id="A0A7Y6BCE2"/>
<dbReference type="PANTHER" id="PTHR42747:SF3">
    <property type="entry name" value="NITRONATE MONOOXYGENASE-RELATED"/>
    <property type="match status" value="1"/>
</dbReference>
<sequence>MRPLPGVLGAVAPVHVAPMAGGPSTPGLVAAAARAGHLAQLAAGYQDVEGLAAQVRAVRAAGTESFGVNLFAPNPVRIADDVYEAYRAELEHEAGRPLPPKHEDDDAWADKIAALLDDPVPFVSFTFGLPDAAVVAALRSRGTVTVQSVTDPTDARAAAERGIDVLLVQGEAAGGHSAVLDPTSTPAPIPLAELVRRVAAATDLPVVAAGGIGSAADVREQLAAGASAVSVGTAVLRTDEAGTNATHRAALADAAFDRTVLTRAFTGRPARSLANAFTRAHPDAPLGYPALHHLTRPLRTDAAASGDAQHLHLWAGRAWRAASAGPVADVLEALLA</sequence>
<comment type="cofactor">
    <cofactor evidence="1">
        <name>FMN</name>
        <dbReference type="ChEBI" id="CHEBI:58210"/>
    </cofactor>
</comment>
<dbReference type="InterPro" id="IPR001295">
    <property type="entry name" value="Dihydroorotate_DH_CS"/>
</dbReference>
<dbReference type="GO" id="GO:0016627">
    <property type="term" value="F:oxidoreductase activity, acting on the CH-CH group of donors"/>
    <property type="evidence" value="ECO:0007669"/>
    <property type="project" value="InterPro"/>
</dbReference>
<evidence type="ECO:0000313" key="10">
    <source>
        <dbReference type="EMBL" id="GGL06558.1"/>
    </source>
</evidence>
<comment type="similarity">
    <text evidence="2">Belongs to the nitronate monooxygenase family. NMO class I subfamily.</text>
</comment>
<comment type="caution">
    <text evidence="10">The sequence shown here is derived from an EMBL/GenBank/DDBJ whole genome shotgun (WGS) entry which is preliminary data.</text>
</comment>
<dbReference type="Pfam" id="PF03060">
    <property type="entry name" value="NMO"/>
    <property type="match status" value="1"/>
</dbReference>
<dbReference type="EMBL" id="BMOI01000012">
    <property type="protein sequence ID" value="GGL06558.1"/>
    <property type="molecule type" value="Genomic_DNA"/>
</dbReference>
<comment type="catalytic activity">
    <reaction evidence="9">
        <text>3 propionate 3-nitronate + 3 O2 + H2O = 3 3-oxopropanoate + 2 nitrate + nitrite + H2O2 + 3 H(+)</text>
        <dbReference type="Rhea" id="RHEA:57332"/>
        <dbReference type="ChEBI" id="CHEBI:15377"/>
        <dbReference type="ChEBI" id="CHEBI:15378"/>
        <dbReference type="ChEBI" id="CHEBI:15379"/>
        <dbReference type="ChEBI" id="CHEBI:16240"/>
        <dbReference type="ChEBI" id="CHEBI:16301"/>
        <dbReference type="ChEBI" id="CHEBI:17632"/>
        <dbReference type="ChEBI" id="CHEBI:33190"/>
        <dbReference type="ChEBI" id="CHEBI:136067"/>
    </reaction>
</comment>
<gene>
    <name evidence="10" type="ORF">GCM10009769_26030</name>
    <name evidence="11" type="ORF">JOE58_001861</name>
</gene>
<evidence type="ECO:0000313" key="13">
    <source>
        <dbReference type="Proteomes" id="UP000746584"/>
    </source>
</evidence>
<evidence type="ECO:0000256" key="6">
    <source>
        <dbReference type="ARBA" id="ARBA00023002"/>
    </source>
</evidence>
<keyword evidence="4" id="KW-0285">Flavoprotein</keyword>
<dbReference type="InterPro" id="IPR004136">
    <property type="entry name" value="NMO"/>
</dbReference>
<evidence type="ECO:0000256" key="3">
    <source>
        <dbReference type="ARBA" id="ARBA00022575"/>
    </source>
</evidence>
<keyword evidence="11" id="KW-0223">Dioxygenase</keyword>
<dbReference type="GO" id="GO:0009636">
    <property type="term" value="P:response to toxic substance"/>
    <property type="evidence" value="ECO:0007669"/>
    <property type="project" value="UniProtKB-KW"/>
</dbReference>
<proteinExistence type="inferred from homology"/>
<evidence type="ECO:0000256" key="2">
    <source>
        <dbReference type="ARBA" id="ARBA00009881"/>
    </source>
</evidence>
<reference evidence="10" key="2">
    <citation type="submission" date="2020-09" db="EMBL/GenBank/DDBJ databases">
        <authorList>
            <person name="Sun Q."/>
            <person name="Ohkuma M."/>
        </authorList>
    </citation>
    <scope>NUCLEOTIDE SEQUENCE</scope>
    <source>
        <strain evidence="10">JCM 1480</strain>
    </source>
</reference>
<evidence type="ECO:0000313" key="11">
    <source>
        <dbReference type="EMBL" id="MBM7802610.1"/>
    </source>
</evidence>
<name>A0A7Y6BCE2_9MICO</name>
<dbReference type="Proteomes" id="UP000648535">
    <property type="component" value="Unassembled WGS sequence"/>
</dbReference>
<evidence type="ECO:0000256" key="1">
    <source>
        <dbReference type="ARBA" id="ARBA00001917"/>
    </source>
</evidence>
<reference evidence="11 13" key="3">
    <citation type="submission" date="2021-01" db="EMBL/GenBank/DDBJ databases">
        <title>Sequencing the genomes of 1000 actinobacteria strains.</title>
        <authorList>
            <person name="Klenk H.-P."/>
        </authorList>
    </citation>
    <scope>NUCLEOTIDE SEQUENCE [LARGE SCALE GENOMIC DNA]</scope>
    <source>
        <strain evidence="11 13">DSM 20542</strain>
    </source>
</reference>
<dbReference type="Gene3D" id="3.20.20.70">
    <property type="entry name" value="Aldolase class I"/>
    <property type="match status" value="1"/>
</dbReference>
<keyword evidence="3" id="KW-0216">Detoxification</keyword>
<evidence type="ECO:0000256" key="4">
    <source>
        <dbReference type="ARBA" id="ARBA00022630"/>
    </source>
</evidence>